<keyword evidence="2" id="KW-1185">Reference proteome</keyword>
<reference evidence="1" key="1">
    <citation type="submission" date="2022-04" db="EMBL/GenBank/DDBJ databases">
        <title>Desulfatitalea alkaliphila sp. nov., a novel anaerobic sulfate-reducing bacterium isolated from terrestrial mud volcano, Taman Peninsula, Russia.</title>
        <authorList>
            <person name="Khomyakova M.A."/>
            <person name="Merkel A.Y."/>
            <person name="Slobodkin A.I."/>
        </authorList>
    </citation>
    <scope>NUCLEOTIDE SEQUENCE</scope>
    <source>
        <strain evidence="1">M08but</strain>
    </source>
</reference>
<organism evidence="1 2">
    <name type="scientific">Desulfatitalea alkaliphila</name>
    <dbReference type="NCBI Taxonomy" id="2929485"/>
    <lineage>
        <taxon>Bacteria</taxon>
        <taxon>Pseudomonadati</taxon>
        <taxon>Thermodesulfobacteriota</taxon>
        <taxon>Desulfobacteria</taxon>
        <taxon>Desulfobacterales</taxon>
        <taxon>Desulfosarcinaceae</taxon>
        <taxon>Desulfatitalea</taxon>
    </lineage>
</organism>
<evidence type="ECO:0008006" key="3">
    <source>
        <dbReference type="Google" id="ProtNLM"/>
    </source>
</evidence>
<dbReference type="Gene3D" id="3.40.630.10">
    <property type="entry name" value="Zn peptidases"/>
    <property type="match status" value="1"/>
</dbReference>
<dbReference type="AlphaFoldDB" id="A0AA41R2T4"/>
<dbReference type="SUPFAM" id="SSF53187">
    <property type="entry name" value="Zn-dependent exopeptidases"/>
    <property type="match status" value="1"/>
</dbReference>
<name>A0AA41R2T4_9BACT</name>
<proteinExistence type="predicted"/>
<dbReference type="SUPFAM" id="SSF55031">
    <property type="entry name" value="Bacterial exopeptidase dimerisation domain"/>
    <property type="match status" value="1"/>
</dbReference>
<sequence>MNDDRPPKLPERVAQIQEMMDTIIANVVLVGQIPAPTFSEQERVDFFLERLASFQVDECTTDGFNNAIGVIQGTNRNRAPIFLVARMDSPFGHEVDHHFTIRKETITGAGLLDNALGVGILLSMPEILRRLALRLESDLVLAGAIQSIGKGNLRGIRHLLQTWPTPIRGAVCMESGELGRLNYYADGMIRGEIVCRVDPLQERPHRFLPNAILVINEVINQILALRLPLKPRAKIILGTIHGGLKHGQIAHEARLGFEIHSDADELVKNIFTDLEDIVAGLRHEYEVGLTIETVSNLRAARLKYTHPLVKRSVALMQGLGLEPFSEPCESELSIFLARGIPAVTLGITHGDNYQQVDATMRITPMFTGIAQIIGTLLAIDEGACDG</sequence>
<comment type="caution">
    <text evidence="1">The sequence shown here is derived from an EMBL/GenBank/DDBJ whole genome shotgun (WGS) entry which is preliminary data.</text>
</comment>
<gene>
    <name evidence="1" type="ORF">MRX98_08765</name>
</gene>
<evidence type="ECO:0000313" key="1">
    <source>
        <dbReference type="EMBL" id="MCJ8500661.1"/>
    </source>
</evidence>
<dbReference type="RefSeq" id="WP_246905719.1">
    <property type="nucleotide sequence ID" value="NZ_JALJRB010000007.1"/>
</dbReference>
<evidence type="ECO:0000313" key="2">
    <source>
        <dbReference type="Proteomes" id="UP001165427"/>
    </source>
</evidence>
<dbReference type="Gene3D" id="3.30.70.360">
    <property type="match status" value="1"/>
</dbReference>
<protein>
    <recommendedName>
        <fullName evidence="3">Peptidase M20 dimerisation domain-containing protein</fullName>
    </recommendedName>
</protein>
<dbReference type="InterPro" id="IPR036264">
    <property type="entry name" value="Bact_exopeptidase_dim_dom"/>
</dbReference>
<accession>A0AA41R2T4</accession>
<dbReference type="Proteomes" id="UP001165427">
    <property type="component" value="Unassembled WGS sequence"/>
</dbReference>
<dbReference type="EMBL" id="JALJRB010000007">
    <property type="protein sequence ID" value="MCJ8500661.1"/>
    <property type="molecule type" value="Genomic_DNA"/>
</dbReference>